<accession>A0A072V861</accession>
<dbReference type="Proteomes" id="UP000002051">
    <property type="component" value="Chromosome 2"/>
</dbReference>
<reference evidence="1 3" key="1">
    <citation type="journal article" date="2011" name="Nature">
        <title>The Medicago genome provides insight into the evolution of rhizobial symbioses.</title>
        <authorList>
            <person name="Young N.D."/>
            <person name="Debelle F."/>
            <person name="Oldroyd G.E."/>
            <person name="Geurts R."/>
            <person name="Cannon S.B."/>
            <person name="Udvardi M.K."/>
            <person name="Benedito V.A."/>
            <person name="Mayer K.F."/>
            <person name="Gouzy J."/>
            <person name="Schoof H."/>
            <person name="Van de Peer Y."/>
            <person name="Proost S."/>
            <person name="Cook D.R."/>
            <person name="Meyers B.C."/>
            <person name="Spannagl M."/>
            <person name="Cheung F."/>
            <person name="De Mita S."/>
            <person name="Krishnakumar V."/>
            <person name="Gundlach H."/>
            <person name="Zhou S."/>
            <person name="Mudge J."/>
            <person name="Bharti A.K."/>
            <person name="Murray J.D."/>
            <person name="Naoumkina M.A."/>
            <person name="Rosen B."/>
            <person name="Silverstein K.A."/>
            <person name="Tang H."/>
            <person name="Rombauts S."/>
            <person name="Zhao P.X."/>
            <person name="Zhou P."/>
            <person name="Barbe V."/>
            <person name="Bardou P."/>
            <person name="Bechner M."/>
            <person name="Bellec A."/>
            <person name="Berger A."/>
            <person name="Berges H."/>
            <person name="Bidwell S."/>
            <person name="Bisseling T."/>
            <person name="Choisne N."/>
            <person name="Couloux A."/>
            <person name="Denny R."/>
            <person name="Deshpande S."/>
            <person name="Dai X."/>
            <person name="Doyle J.J."/>
            <person name="Dudez A.M."/>
            <person name="Farmer A.D."/>
            <person name="Fouteau S."/>
            <person name="Franken C."/>
            <person name="Gibelin C."/>
            <person name="Gish J."/>
            <person name="Goldstein S."/>
            <person name="Gonzalez A.J."/>
            <person name="Green P.J."/>
            <person name="Hallab A."/>
            <person name="Hartog M."/>
            <person name="Hua A."/>
            <person name="Humphray S.J."/>
            <person name="Jeong D.H."/>
            <person name="Jing Y."/>
            <person name="Jocker A."/>
            <person name="Kenton S.M."/>
            <person name="Kim D.J."/>
            <person name="Klee K."/>
            <person name="Lai H."/>
            <person name="Lang C."/>
            <person name="Lin S."/>
            <person name="Macmil S.L."/>
            <person name="Magdelenat G."/>
            <person name="Matthews L."/>
            <person name="McCorrison J."/>
            <person name="Monaghan E.L."/>
            <person name="Mun J.H."/>
            <person name="Najar F.Z."/>
            <person name="Nicholson C."/>
            <person name="Noirot C."/>
            <person name="O'Bleness M."/>
            <person name="Paule C.R."/>
            <person name="Poulain J."/>
            <person name="Prion F."/>
            <person name="Qin B."/>
            <person name="Qu C."/>
            <person name="Retzel E.F."/>
            <person name="Riddle C."/>
            <person name="Sallet E."/>
            <person name="Samain S."/>
            <person name="Samson N."/>
            <person name="Sanders I."/>
            <person name="Saurat O."/>
            <person name="Scarpelli C."/>
            <person name="Schiex T."/>
            <person name="Segurens B."/>
            <person name="Severin A.J."/>
            <person name="Sherrier D.J."/>
            <person name="Shi R."/>
            <person name="Sims S."/>
            <person name="Singer S.R."/>
            <person name="Sinharoy S."/>
            <person name="Sterck L."/>
            <person name="Viollet A."/>
            <person name="Wang B.B."/>
            <person name="Wang K."/>
            <person name="Wang M."/>
            <person name="Wang X."/>
            <person name="Warfsmann J."/>
            <person name="Weissenbach J."/>
            <person name="White D.D."/>
            <person name="White J.D."/>
            <person name="Wiley G.B."/>
            <person name="Wincker P."/>
            <person name="Xing Y."/>
            <person name="Yang L."/>
            <person name="Yao Z."/>
            <person name="Ying F."/>
            <person name="Zhai J."/>
            <person name="Zhou L."/>
            <person name="Zuber A."/>
            <person name="Denarie J."/>
            <person name="Dixon R.A."/>
            <person name="May G.D."/>
            <person name="Schwartz D.C."/>
            <person name="Rogers J."/>
            <person name="Quetier F."/>
            <person name="Town C.D."/>
            <person name="Roe B.A."/>
        </authorList>
    </citation>
    <scope>NUCLEOTIDE SEQUENCE [LARGE SCALE GENOMIC DNA]</scope>
    <source>
        <strain evidence="1">A17</strain>
        <strain evidence="2 3">cv. Jemalong A17</strain>
    </source>
</reference>
<evidence type="ECO:0000313" key="3">
    <source>
        <dbReference type="Proteomes" id="UP000002051"/>
    </source>
</evidence>
<sequence length="76" mass="8536">MAEEHGFILKIVKMSQTIPFSTEHRKHGEVKSTMLESRVTTSFGKDYGFICTCITSSTKFPNYNHPCECIGAQDCS</sequence>
<dbReference type="AlphaFoldDB" id="A0A072V861"/>
<dbReference type="EMBL" id="CM001218">
    <property type="protein sequence ID" value="KEH37811.1"/>
    <property type="molecule type" value="Genomic_DNA"/>
</dbReference>
<evidence type="ECO:0000313" key="2">
    <source>
        <dbReference type="EnsemblPlants" id="KEH37811"/>
    </source>
</evidence>
<dbReference type="EnsemblPlants" id="KEH37811">
    <property type="protein sequence ID" value="KEH37811"/>
    <property type="gene ID" value="MTR_2g047978"/>
</dbReference>
<reference evidence="1 3" key="2">
    <citation type="journal article" date="2014" name="BMC Genomics">
        <title>An improved genome release (version Mt4.0) for the model legume Medicago truncatula.</title>
        <authorList>
            <person name="Tang H."/>
            <person name="Krishnakumar V."/>
            <person name="Bidwell S."/>
            <person name="Rosen B."/>
            <person name="Chan A."/>
            <person name="Zhou S."/>
            <person name="Gentzbittel L."/>
            <person name="Childs K.L."/>
            <person name="Yandell M."/>
            <person name="Gundlach H."/>
            <person name="Mayer K.F."/>
            <person name="Schwartz D.C."/>
            <person name="Town C.D."/>
        </authorList>
    </citation>
    <scope>GENOME REANNOTATION</scope>
    <source>
        <strain evidence="1">A17</strain>
        <strain evidence="2 3">cv. Jemalong A17</strain>
    </source>
</reference>
<name>A0A072V861_MEDTR</name>
<gene>
    <name evidence="1" type="ordered locus">MTR_2g047978</name>
</gene>
<protein>
    <submittedName>
        <fullName evidence="1 2">Uncharacterized protein</fullName>
    </submittedName>
</protein>
<reference evidence="2" key="3">
    <citation type="submission" date="2015-04" db="UniProtKB">
        <authorList>
            <consortium name="EnsemblPlants"/>
        </authorList>
    </citation>
    <scope>IDENTIFICATION</scope>
    <source>
        <strain evidence="2">cv. Jemalong A17</strain>
    </source>
</reference>
<evidence type="ECO:0000313" key="1">
    <source>
        <dbReference type="EMBL" id="KEH37811.1"/>
    </source>
</evidence>
<proteinExistence type="predicted"/>
<keyword evidence="3" id="KW-1185">Reference proteome</keyword>
<organism evidence="1 3">
    <name type="scientific">Medicago truncatula</name>
    <name type="common">Barrel medic</name>
    <name type="synonym">Medicago tribuloides</name>
    <dbReference type="NCBI Taxonomy" id="3880"/>
    <lineage>
        <taxon>Eukaryota</taxon>
        <taxon>Viridiplantae</taxon>
        <taxon>Streptophyta</taxon>
        <taxon>Embryophyta</taxon>
        <taxon>Tracheophyta</taxon>
        <taxon>Spermatophyta</taxon>
        <taxon>Magnoliopsida</taxon>
        <taxon>eudicotyledons</taxon>
        <taxon>Gunneridae</taxon>
        <taxon>Pentapetalae</taxon>
        <taxon>rosids</taxon>
        <taxon>fabids</taxon>
        <taxon>Fabales</taxon>
        <taxon>Fabaceae</taxon>
        <taxon>Papilionoideae</taxon>
        <taxon>50 kb inversion clade</taxon>
        <taxon>NPAAA clade</taxon>
        <taxon>Hologalegina</taxon>
        <taxon>IRL clade</taxon>
        <taxon>Trifolieae</taxon>
        <taxon>Medicago</taxon>
    </lineage>
</organism>
<dbReference type="HOGENOM" id="CLU_2658171_0_0_1"/>